<reference evidence="1" key="1">
    <citation type="journal article" date="2014" name="Front. Microbiol.">
        <title>High frequency of phylogenetically diverse reductive dehalogenase-homologous genes in deep subseafloor sedimentary metagenomes.</title>
        <authorList>
            <person name="Kawai M."/>
            <person name="Futagami T."/>
            <person name="Toyoda A."/>
            <person name="Takaki Y."/>
            <person name="Nishi S."/>
            <person name="Hori S."/>
            <person name="Arai W."/>
            <person name="Tsubouchi T."/>
            <person name="Morono Y."/>
            <person name="Uchiyama I."/>
            <person name="Ito T."/>
            <person name="Fujiyama A."/>
            <person name="Inagaki F."/>
            <person name="Takami H."/>
        </authorList>
    </citation>
    <scope>NUCLEOTIDE SEQUENCE</scope>
    <source>
        <strain evidence="1">Expedition CK06-06</strain>
    </source>
</reference>
<dbReference type="SUPFAM" id="SSF50129">
    <property type="entry name" value="GroES-like"/>
    <property type="match status" value="1"/>
</dbReference>
<evidence type="ECO:0000313" key="1">
    <source>
        <dbReference type="EMBL" id="GAH30753.1"/>
    </source>
</evidence>
<dbReference type="AlphaFoldDB" id="X1GCH7"/>
<name>X1GCH7_9ZZZZ</name>
<dbReference type="Gene3D" id="3.90.180.10">
    <property type="entry name" value="Medium-chain alcohol dehydrogenases, catalytic domain"/>
    <property type="match status" value="1"/>
</dbReference>
<dbReference type="InterPro" id="IPR011032">
    <property type="entry name" value="GroES-like_sf"/>
</dbReference>
<gene>
    <name evidence="1" type="ORF">S03H2_03531</name>
</gene>
<organism evidence="1">
    <name type="scientific">marine sediment metagenome</name>
    <dbReference type="NCBI Taxonomy" id="412755"/>
    <lineage>
        <taxon>unclassified sequences</taxon>
        <taxon>metagenomes</taxon>
        <taxon>ecological metagenomes</taxon>
    </lineage>
</organism>
<comment type="caution">
    <text evidence="1">The sequence shown here is derived from an EMBL/GenBank/DDBJ whole genome shotgun (WGS) entry which is preliminary data.</text>
</comment>
<accession>X1GCH7</accession>
<sequence length="185" mass="20273">MAFKFKALFMEGPSKLKLKEIKLPEKIEKGKVLVKVKVAGICGSDVECYLGHSKEGRYDIGPYIPTRIPINRITIIPPTTEPVLTIKIVPIIALLVITATSDKSISPISKIGVNPKTRRPKKATCLKMLVKFATDINPGVKIESSKNTPIAKAIMDILYIPRPLPFLSTMLISTAPLPTLSLILT</sequence>
<proteinExistence type="predicted"/>
<protein>
    <submittedName>
        <fullName evidence="1">Uncharacterized protein</fullName>
    </submittedName>
</protein>
<dbReference type="EMBL" id="BARU01001312">
    <property type="protein sequence ID" value="GAH30753.1"/>
    <property type="molecule type" value="Genomic_DNA"/>
</dbReference>